<reference evidence="1" key="1">
    <citation type="submission" date="2021-12" db="EMBL/GenBank/DDBJ databases">
        <title>Convergent genome expansion in fungi linked to evolution of root-endophyte symbiosis.</title>
        <authorList>
            <consortium name="DOE Joint Genome Institute"/>
            <person name="Ke Y.-H."/>
            <person name="Bonito G."/>
            <person name="Liao H.-L."/>
            <person name="Looney B."/>
            <person name="Rojas-Flechas A."/>
            <person name="Nash J."/>
            <person name="Hameed K."/>
            <person name="Schadt C."/>
            <person name="Martin F."/>
            <person name="Crous P.W."/>
            <person name="Miettinen O."/>
            <person name="Magnuson J.K."/>
            <person name="Labbe J."/>
            <person name="Jacobson D."/>
            <person name="Doktycz M.J."/>
            <person name="Veneault-Fourrey C."/>
            <person name="Kuo A."/>
            <person name="Mondo S."/>
            <person name="Calhoun S."/>
            <person name="Riley R."/>
            <person name="Ohm R."/>
            <person name="LaButti K."/>
            <person name="Andreopoulos B."/>
            <person name="Pangilinan J."/>
            <person name="Nolan M."/>
            <person name="Tritt A."/>
            <person name="Clum A."/>
            <person name="Lipzen A."/>
            <person name="Daum C."/>
            <person name="Barry K."/>
            <person name="Grigoriev I.V."/>
            <person name="Vilgalys R."/>
        </authorList>
    </citation>
    <scope>NUCLEOTIDE SEQUENCE</scope>
    <source>
        <strain evidence="1">PMI_201</strain>
    </source>
</reference>
<name>A0AAD4PRT1_9EURO</name>
<dbReference type="SUPFAM" id="SSF57802">
    <property type="entry name" value="Rubredoxin-like"/>
    <property type="match status" value="1"/>
</dbReference>
<keyword evidence="2" id="KW-1185">Reference proteome</keyword>
<dbReference type="GeneID" id="70247873"/>
<accession>A0AAD4PRT1</accession>
<protein>
    <submittedName>
        <fullName evidence="1">Uncharacterized protein</fullName>
    </submittedName>
</protein>
<proteinExistence type="predicted"/>
<dbReference type="Proteomes" id="UP001201262">
    <property type="component" value="Unassembled WGS sequence"/>
</dbReference>
<dbReference type="AlphaFoldDB" id="A0AAD4PRT1"/>
<evidence type="ECO:0000313" key="1">
    <source>
        <dbReference type="EMBL" id="KAH8689669.1"/>
    </source>
</evidence>
<organism evidence="1 2">
    <name type="scientific">Talaromyces proteolyticus</name>
    <dbReference type="NCBI Taxonomy" id="1131652"/>
    <lineage>
        <taxon>Eukaryota</taxon>
        <taxon>Fungi</taxon>
        <taxon>Dikarya</taxon>
        <taxon>Ascomycota</taxon>
        <taxon>Pezizomycotina</taxon>
        <taxon>Eurotiomycetes</taxon>
        <taxon>Eurotiomycetidae</taxon>
        <taxon>Eurotiales</taxon>
        <taxon>Trichocomaceae</taxon>
        <taxon>Talaromyces</taxon>
        <taxon>Talaromyces sect. Bacilispori</taxon>
    </lineage>
</organism>
<comment type="caution">
    <text evidence="1">The sequence shown here is derived from an EMBL/GenBank/DDBJ whole genome shotgun (WGS) entry which is preliminary data.</text>
</comment>
<evidence type="ECO:0000313" key="2">
    <source>
        <dbReference type="Proteomes" id="UP001201262"/>
    </source>
</evidence>
<dbReference type="EMBL" id="JAJTJA010000015">
    <property type="protein sequence ID" value="KAH8689669.1"/>
    <property type="molecule type" value="Genomic_DNA"/>
</dbReference>
<dbReference type="RefSeq" id="XP_046066023.1">
    <property type="nucleotide sequence ID" value="XM_046217586.1"/>
</dbReference>
<gene>
    <name evidence="1" type="ORF">BGW36DRAFT_391328</name>
</gene>
<sequence length="68" mass="7839">MHNGCCITRIMDRSACLPAYYVLSPNENISKHDISKHAAVQLTHRHYYCPVCLSSLADWDDYQPANHY</sequence>